<keyword evidence="1" id="KW-0732">Signal</keyword>
<dbReference type="PROSITE" id="PS51257">
    <property type="entry name" value="PROKAR_LIPOPROTEIN"/>
    <property type="match status" value="1"/>
</dbReference>
<gene>
    <name evidence="2" type="ORF">C1631_002565</name>
</gene>
<dbReference type="OrthoDB" id="1262346at2"/>
<evidence type="ECO:0000313" key="3">
    <source>
        <dbReference type="Proteomes" id="UP000236594"/>
    </source>
</evidence>
<dbReference type="EMBL" id="PPED02000001">
    <property type="protein sequence ID" value="PWN71527.1"/>
    <property type="molecule type" value="Genomic_DNA"/>
</dbReference>
<protein>
    <submittedName>
        <fullName evidence="2">Uncharacterized protein</fullName>
    </submittedName>
</protein>
<reference evidence="2 3" key="1">
    <citation type="submission" date="2018-04" db="EMBL/GenBank/DDBJ databases">
        <title>Draft Genome Sequence of Phosphate-Solubilizing Chryseobacterium sp. ISE14 that is a Biocontrol and Plant Growth-Promoting Rhizobacterium Isolated from Cucumber.</title>
        <authorList>
            <person name="Jeong J.-J."/>
            <person name="Sang M.K."/>
            <person name="Choi I.-G."/>
            <person name="Kim K.D."/>
        </authorList>
    </citation>
    <scope>NUCLEOTIDE SEQUENCE [LARGE SCALE GENOMIC DNA]</scope>
    <source>
        <strain evidence="2 3">ISE14</strain>
    </source>
</reference>
<dbReference type="RefSeq" id="WP_109710248.1">
    <property type="nucleotide sequence ID" value="NZ_PPED02000001.1"/>
</dbReference>
<dbReference type="Proteomes" id="UP000236594">
    <property type="component" value="Unassembled WGS sequence"/>
</dbReference>
<dbReference type="AlphaFoldDB" id="A0A316XCV6"/>
<accession>A0A316XCV6</accession>
<feature type="signal peptide" evidence="1">
    <location>
        <begin position="1"/>
        <end position="19"/>
    </location>
</feature>
<name>A0A316XCV6_9FLAO</name>
<feature type="chain" id="PRO_5016384619" evidence="1">
    <location>
        <begin position="20"/>
        <end position="120"/>
    </location>
</feature>
<organism evidence="2 3">
    <name type="scientific">Chryseobacterium phosphatilyticum</name>
    <dbReference type="NCBI Taxonomy" id="475075"/>
    <lineage>
        <taxon>Bacteria</taxon>
        <taxon>Pseudomonadati</taxon>
        <taxon>Bacteroidota</taxon>
        <taxon>Flavobacteriia</taxon>
        <taxon>Flavobacteriales</taxon>
        <taxon>Weeksellaceae</taxon>
        <taxon>Chryseobacterium group</taxon>
        <taxon>Chryseobacterium</taxon>
    </lineage>
</organism>
<evidence type="ECO:0000256" key="1">
    <source>
        <dbReference type="SAM" id="SignalP"/>
    </source>
</evidence>
<evidence type="ECO:0000313" key="2">
    <source>
        <dbReference type="EMBL" id="PWN71527.1"/>
    </source>
</evidence>
<keyword evidence="3" id="KW-1185">Reference proteome</keyword>
<comment type="caution">
    <text evidence="2">The sequence shown here is derived from an EMBL/GenBank/DDBJ whole genome shotgun (WGS) entry which is preliminary data.</text>
</comment>
<proteinExistence type="predicted"/>
<sequence length="120" mass="13528">MKTNLILLFIVLFSFSSCVSDEESARQVNSSFQGNWSGNFTGDESGTLTFTVQKEGTMVGEIHFNQTNTTEPINGYVNFDGKFDMNTKTHYTFSGYLQSSKSDGKWTKNNLKGNYSFQKQ</sequence>